<name>A0A7W6H593_9HYPH</name>
<keyword evidence="2" id="KW-1185">Reference proteome</keyword>
<sequence length="185" mass="20264">MKRVKTPSPASFSFSRRGARPLGDLVSDLVDPIVAKKAGMTSGLLAAWPEIAGQRLHEGCRPEKLQWAKADGGTSRDGEFQPATLTVACEGAFVLRLQHESRELIARVNAFFGYPAVSRLKIVQRPVRIERPNRKVAIRPLTATDRTTIAEATSRIENPRLKAALERFGEGILGRNAARTAPPED</sequence>
<dbReference type="EMBL" id="JACIEK010000006">
    <property type="protein sequence ID" value="MBB3998807.1"/>
    <property type="molecule type" value="Genomic_DNA"/>
</dbReference>
<dbReference type="InterPro" id="IPR007922">
    <property type="entry name" value="DciA-like"/>
</dbReference>
<organism evidence="1 2">
    <name type="scientific">Aureimonas pseudogalii</name>
    <dbReference type="NCBI Taxonomy" id="1744844"/>
    <lineage>
        <taxon>Bacteria</taxon>
        <taxon>Pseudomonadati</taxon>
        <taxon>Pseudomonadota</taxon>
        <taxon>Alphaproteobacteria</taxon>
        <taxon>Hyphomicrobiales</taxon>
        <taxon>Aurantimonadaceae</taxon>
        <taxon>Aureimonas</taxon>
    </lineage>
</organism>
<dbReference type="Proteomes" id="UP000542776">
    <property type="component" value="Unassembled WGS sequence"/>
</dbReference>
<evidence type="ECO:0000313" key="1">
    <source>
        <dbReference type="EMBL" id="MBB3998807.1"/>
    </source>
</evidence>
<comment type="caution">
    <text evidence="1">The sequence shown here is derived from an EMBL/GenBank/DDBJ whole genome shotgun (WGS) entry which is preliminary data.</text>
</comment>
<evidence type="ECO:0000313" key="2">
    <source>
        <dbReference type="Proteomes" id="UP000542776"/>
    </source>
</evidence>
<gene>
    <name evidence="1" type="ORF">GGR04_002655</name>
</gene>
<dbReference type="InterPro" id="IPR010593">
    <property type="entry name" value="DUF1159"/>
</dbReference>
<proteinExistence type="predicted"/>
<evidence type="ECO:0008006" key="3">
    <source>
        <dbReference type="Google" id="ProtNLM"/>
    </source>
</evidence>
<dbReference type="PIRSF" id="PIRSF032064">
    <property type="entry name" value="UCP032064"/>
    <property type="match status" value="1"/>
</dbReference>
<reference evidence="1 2" key="1">
    <citation type="submission" date="2020-08" db="EMBL/GenBank/DDBJ databases">
        <title>Genomic Encyclopedia of Type Strains, Phase IV (KMG-IV): sequencing the most valuable type-strain genomes for metagenomic binning, comparative biology and taxonomic classification.</title>
        <authorList>
            <person name="Goeker M."/>
        </authorList>
    </citation>
    <scope>NUCLEOTIDE SEQUENCE [LARGE SCALE GENOMIC DNA]</scope>
    <source>
        <strain evidence="1 2">DSM 102238</strain>
    </source>
</reference>
<dbReference type="Pfam" id="PF05258">
    <property type="entry name" value="DciA"/>
    <property type="match status" value="1"/>
</dbReference>
<protein>
    <recommendedName>
        <fullName evidence="3">DUF721 domain-containing protein</fullName>
    </recommendedName>
</protein>
<accession>A0A7W6H593</accession>
<dbReference type="AlphaFoldDB" id="A0A7W6H593"/>
<dbReference type="RefSeq" id="WP_183200326.1">
    <property type="nucleotide sequence ID" value="NZ_JACIEK010000006.1"/>
</dbReference>